<comment type="caution">
    <text evidence="2">The sequence shown here is derived from an EMBL/GenBank/DDBJ whole genome shotgun (WGS) entry which is preliminary data.</text>
</comment>
<dbReference type="AlphaFoldDB" id="A0A4R5W1E0"/>
<dbReference type="Pfam" id="PF10109">
    <property type="entry name" value="Phage_TAC_7"/>
    <property type="match status" value="1"/>
</dbReference>
<accession>A0A4R5W1E0</accession>
<dbReference type="InterPro" id="IPR019289">
    <property type="entry name" value="Phage_tail_E/E"/>
</dbReference>
<evidence type="ECO:0000313" key="3">
    <source>
        <dbReference type="Proteomes" id="UP000294829"/>
    </source>
</evidence>
<feature type="compositionally biased region" description="Basic and acidic residues" evidence="1">
    <location>
        <begin position="89"/>
        <end position="102"/>
    </location>
</feature>
<dbReference type="RefSeq" id="WP_133328109.1">
    <property type="nucleotide sequence ID" value="NZ_SMYL01000004.1"/>
</dbReference>
<evidence type="ECO:0000256" key="1">
    <source>
        <dbReference type="SAM" id="MobiDB-lite"/>
    </source>
</evidence>
<dbReference type="Proteomes" id="UP000294829">
    <property type="component" value="Unassembled WGS sequence"/>
</dbReference>
<keyword evidence="3" id="KW-1185">Reference proteome</keyword>
<gene>
    <name evidence="2" type="ORF">E2I14_10300</name>
</gene>
<evidence type="ECO:0000313" key="2">
    <source>
        <dbReference type="EMBL" id="TDK65976.1"/>
    </source>
</evidence>
<feature type="region of interest" description="Disordered" evidence="1">
    <location>
        <begin position="88"/>
        <end position="118"/>
    </location>
</feature>
<feature type="compositionally biased region" description="Polar residues" evidence="1">
    <location>
        <begin position="109"/>
        <end position="118"/>
    </location>
</feature>
<sequence length="118" mass="13070">MYDPANPPKPAGAITIPLHYPFLSGLGQMIHEVTMRRPTRRDIKLAQRSGKDAIDQEDILFMNLTGLVTEDLDKLDVADNEVLAKTFRQMRDQTEKPKDVSTDGRMASASAQTDAVGN</sequence>
<reference evidence="2 3" key="1">
    <citation type="submission" date="2019-03" db="EMBL/GenBank/DDBJ databases">
        <title>Sapientia aquatica gen. nov., sp. nov., isolated from a crater lake.</title>
        <authorList>
            <person name="Felfoldi T."/>
            <person name="Szabo A."/>
            <person name="Toth E."/>
            <person name="Schumann P."/>
            <person name="Keki Z."/>
            <person name="Marialigeti K."/>
            <person name="Mathe I."/>
        </authorList>
    </citation>
    <scope>NUCLEOTIDE SEQUENCE [LARGE SCALE GENOMIC DNA]</scope>
    <source>
        <strain evidence="2 3">SA-152</strain>
    </source>
</reference>
<protein>
    <submittedName>
        <fullName evidence="2">Phage tail assembly protein</fullName>
    </submittedName>
</protein>
<dbReference type="EMBL" id="SMYL01000004">
    <property type="protein sequence ID" value="TDK65976.1"/>
    <property type="molecule type" value="Genomic_DNA"/>
</dbReference>
<organism evidence="2 3">
    <name type="scientific">Sapientia aquatica</name>
    <dbReference type="NCBI Taxonomy" id="1549640"/>
    <lineage>
        <taxon>Bacteria</taxon>
        <taxon>Pseudomonadati</taxon>
        <taxon>Pseudomonadota</taxon>
        <taxon>Betaproteobacteria</taxon>
        <taxon>Burkholderiales</taxon>
        <taxon>Oxalobacteraceae</taxon>
        <taxon>Sapientia</taxon>
    </lineage>
</organism>
<dbReference type="OrthoDB" id="5686967at2"/>
<proteinExistence type="predicted"/>
<name>A0A4R5W1E0_9BURK</name>